<feature type="transmembrane region" description="Helical" evidence="6">
    <location>
        <begin position="115"/>
        <end position="133"/>
    </location>
</feature>
<dbReference type="SUPFAM" id="SSF81321">
    <property type="entry name" value="Family A G protein-coupled receptor-like"/>
    <property type="match status" value="1"/>
</dbReference>
<dbReference type="InterPro" id="IPR000276">
    <property type="entry name" value="GPCR_Rhodpsn"/>
</dbReference>
<evidence type="ECO:0000256" key="5">
    <source>
        <dbReference type="ARBA" id="ARBA00023136"/>
    </source>
</evidence>
<keyword evidence="9" id="KW-1185">Reference proteome</keyword>
<feature type="transmembrane region" description="Helical" evidence="6">
    <location>
        <begin position="183"/>
        <end position="207"/>
    </location>
</feature>
<dbReference type="InParanoid" id="A7T1Q1"/>
<name>A7T1Q1_NEMVE</name>
<keyword evidence="5 6" id="KW-0472">Membrane</keyword>
<keyword evidence="4 6" id="KW-1133">Transmembrane helix</keyword>
<feature type="transmembrane region" description="Helical" evidence="6">
    <location>
        <begin position="20"/>
        <end position="39"/>
    </location>
</feature>
<dbReference type="FunFam" id="1.20.1070.10:FF:000921">
    <property type="entry name" value="Predicted protein"/>
    <property type="match status" value="1"/>
</dbReference>
<evidence type="ECO:0000259" key="7">
    <source>
        <dbReference type="PROSITE" id="PS50262"/>
    </source>
</evidence>
<dbReference type="EMBL" id="DS470143">
    <property type="protein sequence ID" value="EDO30114.1"/>
    <property type="molecule type" value="Genomic_DNA"/>
</dbReference>
<dbReference type="GO" id="GO:0004930">
    <property type="term" value="F:G protein-coupled receptor activity"/>
    <property type="evidence" value="ECO:0007669"/>
    <property type="project" value="InterPro"/>
</dbReference>
<dbReference type="OMA" id="ILICVED"/>
<dbReference type="PhylomeDB" id="A7T1Q1"/>
<dbReference type="PANTHER" id="PTHR22750">
    <property type="entry name" value="G-PROTEIN COUPLED RECEPTOR"/>
    <property type="match status" value="1"/>
</dbReference>
<feature type="transmembrane region" description="Helical" evidence="6">
    <location>
        <begin position="139"/>
        <end position="163"/>
    </location>
</feature>
<feature type="transmembrane region" description="Helical" evidence="6">
    <location>
        <begin position="77"/>
        <end position="95"/>
    </location>
</feature>
<proteinExistence type="predicted"/>
<dbReference type="GO" id="GO:0005886">
    <property type="term" value="C:plasma membrane"/>
    <property type="evidence" value="ECO:0007669"/>
    <property type="project" value="UniProtKB-SubCell"/>
</dbReference>
<evidence type="ECO:0000256" key="4">
    <source>
        <dbReference type="ARBA" id="ARBA00022989"/>
    </source>
</evidence>
<accession>A7T1Q1</accession>
<dbReference type="InterPro" id="IPR017452">
    <property type="entry name" value="GPCR_Rhodpsn_7TM"/>
</dbReference>
<evidence type="ECO:0000256" key="3">
    <source>
        <dbReference type="ARBA" id="ARBA00022692"/>
    </source>
</evidence>
<reference evidence="8 9" key="1">
    <citation type="journal article" date="2007" name="Science">
        <title>Sea anemone genome reveals ancestral eumetazoan gene repertoire and genomic organization.</title>
        <authorList>
            <person name="Putnam N.H."/>
            <person name="Srivastava M."/>
            <person name="Hellsten U."/>
            <person name="Dirks B."/>
            <person name="Chapman J."/>
            <person name="Salamov A."/>
            <person name="Terry A."/>
            <person name="Shapiro H."/>
            <person name="Lindquist E."/>
            <person name="Kapitonov V.V."/>
            <person name="Jurka J."/>
            <person name="Genikhovich G."/>
            <person name="Grigoriev I.V."/>
            <person name="Lucas S.M."/>
            <person name="Steele R.E."/>
            <person name="Finnerty J.R."/>
            <person name="Technau U."/>
            <person name="Martindale M.Q."/>
            <person name="Rokhsar D.S."/>
        </authorList>
    </citation>
    <scope>NUCLEOTIDE SEQUENCE [LARGE SCALE GENOMIC DNA]</scope>
    <source>
        <strain evidence="9">CH2 X CH6</strain>
    </source>
</reference>
<dbReference type="HOGENOM" id="CLU_009579_16_2_1"/>
<evidence type="ECO:0000256" key="2">
    <source>
        <dbReference type="ARBA" id="ARBA00022475"/>
    </source>
</evidence>
<keyword evidence="3 6" id="KW-0812">Transmembrane</keyword>
<evidence type="ECO:0000313" key="9">
    <source>
        <dbReference type="Proteomes" id="UP000001593"/>
    </source>
</evidence>
<comment type="subcellular location">
    <subcellularLocation>
        <location evidence="1">Cell membrane</location>
        <topology evidence="1">Multi-pass membrane protein</topology>
    </subcellularLocation>
</comment>
<keyword evidence="2" id="KW-1003">Cell membrane</keyword>
<feature type="domain" description="G-protein coupled receptors family 1 profile" evidence="7">
    <location>
        <begin position="30"/>
        <end position="239"/>
    </location>
</feature>
<dbReference type="AlphaFoldDB" id="A7T1Q1"/>
<dbReference type="Proteomes" id="UP000001593">
    <property type="component" value="Unassembled WGS sequence"/>
</dbReference>
<evidence type="ECO:0000256" key="1">
    <source>
        <dbReference type="ARBA" id="ARBA00004651"/>
    </source>
</evidence>
<dbReference type="PROSITE" id="PS50262">
    <property type="entry name" value="G_PROTEIN_RECEP_F1_2"/>
    <property type="match status" value="1"/>
</dbReference>
<gene>
    <name evidence="8" type="ORF">NEMVEDRAFT_v1g221026</name>
</gene>
<evidence type="ECO:0000313" key="8">
    <source>
        <dbReference type="EMBL" id="EDO30114.1"/>
    </source>
</evidence>
<feature type="transmembrane region" description="Helical" evidence="6">
    <location>
        <begin position="213"/>
        <end position="238"/>
    </location>
</feature>
<evidence type="ECO:0000256" key="6">
    <source>
        <dbReference type="SAM" id="Phobius"/>
    </source>
</evidence>
<sequence>MNNTTFGQGWIPFDVSQAIYISEGCVVTVANAIAIIVLLRKSFRAKKSTFFVLSMTVADLQVGISGILYHLDIIYKFWLDVTVPASLLSLTGVALERAYAVLFPFKHRVSRTRTYIILIFLLWTCSLNSLFLRRFEVLFHWYIMLGINACLAVITICYVSIWIKMRFGKTFDNEQASRKNAKLAKTLSIVTLTTLACYLPYTIYLAIYGMGKFTWATFVTLGVFRMLLLSNSFWNVLVYSIRMQEFRKELCNLARQCAIYTSRRRVRTHQYDRSCEKSEERGNMARDNPAIVLCDLASRDTYAERGNMSRDNPAIVLGDLASRDTFAERGNMSRDSPDIVLGDLVLRDTYTERGKMSRDNPAIVLVKSRI</sequence>
<dbReference type="Gene3D" id="1.20.1070.10">
    <property type="entry name" value="Rhodopsin 7-helix transmembrane proteins"/>
    <property type="match status" value="1"/>
</dbReference>
<feature type="transmembrane region" description="Helical" evidence="6">
    <location>
        <begin position="51"/>
        <end position="71"/>
    </location>
</feature>
<organism evidence="8 9">
    <name type="scientific">Nematostella vectensis</name>
    <name type="common">Starlet sea anemone</name>
    <dbReference type="NCBI Taxonomy" id="45351"/>
    <lineage>
        <taxon>Eukaryota</taxon>
        <taxon>Metazoa</taxon>
        <taxon>Cnidaria</taxon>
        <taxon>Anthozoa</taxon>
        <taxon>Hexacorallia</taxon>
        <taxon>Actiniaria</taxon>
        <taxon>Edwardsiidae</taxon>
        <taxon>Nematostella</taxon>
    </lineage>
</organism>
<dbReference type="CDD" id="cd00637">
    <property type="entry name" value="7tm_classA_rhodopsin-like"/>
    <property type="match status" value="1"/>
</dbReference>
<dbReference type="PRINTS" id="PR00237">
    <property type="entry name" value="GPCRRHODOPSN"/>
</dbReference>
<protein>
    <recommendedName>
        <fullName evidence="7">G-protein coupled receptors family 1 profile domain-containing protein</fullName>
    </recommendedName>
</protein>